<protein>
    <submittedName>
        <fullName evidence="1">Uncharacterized protein</fullName>
    </submittedName>
</protein>
<proteinExistence type="predicted"/>
<organism evidence="1">
    <name type="scientific">Anguilla anguilla</name>
    <name type="common">European freshwater eel</name>
    <name type="synonym">Muraena anguilla</name>
    <dbReference type="NCBI Taxonomy" id="7936"/>
    <lineage>
        <taxon>Eukaryota</taxon>
        <taxon>Metazoa</taxon>
        <taxon>Chordata</taxon>
        <taxon>Craniata</taxon>
        <taxon>Vertebrata</taxon>
        <taxon>Euteleostomi</taxon>
        <taxon>Actinopterygii</taxon>
        <taxon>Neopterygii</taxon>
        <taxon>Teleostei</taxon>
        <taxon>Anguilliformes</taxon>
        <taxon>Anguillidae</taxon>
        <taxon>Anguilla</taxon>
    </lineage>
</organism>
<name>A0A0E9UF93_ANGAN</name>
<sequence length="30" mass="3308">MTHALNCTAGFRNEQVCRVLIVNGVQDTNC</sequence>
<reference evidence="1" key="1">
    <citation type="submission" date="2014-11" db="EMBL/GenBank/DDBJ databases">
        <authorList>
            <person name="Amaro Gonzalez C."/>
        </authorList>
    </citation>
    <scope>NUCLEOTIDE SEQUENCE</scope>
</reference>
<accession>A0A0E9UF93</accession>
<dbReference type="AlphaFoldDB" id="A0A0E9UF93"/>
<evidence type="ECO:0000313" key="1">
    <source>
        <dbReference type="EMBL" id="JAH63628.1"/>
    </source>
</evidence>
<reference evidence="1" key="2">
    <citation type="journal article" date="2015" name="Fish Shellfish Immunol.">
        <title>Early steps in the European eel (Anguilla anguilla)-Vibrio vulnificus interaction in the gills: Role of the RtxA13 toxin.</title>
        <authorList>
            <person name="Callol A."/>
            <person name="Pajuelo D."/>
            <person name="Ebbesson L."/>
            <person name="Teles M."/>
            <person name="MacKenzie S."/>
            <person name="Amaro C."/>
        </authorList>
    </citation>
    <scope>NUCLEOTIDE SEQUENCE</scope>
</reference>
<dbReference type="EMBL" id="GBXM01044949">
    <property type="protein sequence ID" value="JAH63628.1"/>
    <property type="molecule type" value="Transcribed_RNA"/>
</dbReference>